<dbReference type="AlphaFoldDB" id="A0AA95I9A4"/>
<dbReference type="GO" id="GO:0005975">
    <property type="term" value="P:carbohydrate metabolic process"/>
    <property type="evidence" value="ECO:0007669"/>
    <property type="project" value="InterPro"/>
</dbReference>
<sequence>MSKYTRWFIPILTLTLVFPLIPHSISALPASEFKDRAYYEQRGDIVWEVPTEDKCIAFTFDDGPDRHQTLQILDVLDQYNAKATFFVVGERVEKYPEIVKMQLAKGHEIGNHSYRHPSFQGLSKDNMHNELSKTQQAIYQATGYKAVLFRPPGGFYNESLINVSKANELKFILWSWHQDTKDWRSPGVNKIVKKVLTNARSGDIVLMHDYVANSTQTVEALKQILPELKKQGYSFVTVTELLTHKAQPDHQLKKVIH</sequence>
<evidence type="ECO:0000256" key="2">
    <source>
        <dbReference type="ARBA" id="ARBA00022801"/>
    </source>
</evidence>
<keyword evidence="1" id="KW-0479">Metal-binding</keyword>
<evidence type="ECO:0000259" key="3">
    <source>
        <dbReference type="PROSITE" id="PS51677"/>
    </source>
</evidence>
<dbReference type="InterPro" id="IPR002509">
    <property type="entry name" value="NODB_dom"/>
</dbReference>
<keyword evidence="2 4" id="KW-0378">Hydrolase</keyword>
<dbReference type="GO" id="GO:0016020">
    <property type="term" value="C:membrane"/>
    <property type="evidence" value="ECO:0007669"/>
    <property type="project" value="TreeGrafter"/>
</dbReference>
<dbReference type="InterPro" id="IPR011330">
    <property type="entry name" value="Glyco_hydro/deAcase_b/a-brl"/>
</dbReference>
<dbReference type="SUPFAM" id="SSF88713">
    <property type="entry name" value="Glycoside hydrolase/deacetylase"/>
    <property type="match status" value="1"/>
</dbReference>
<dbReference type="Pfam" id="PF01522">
    <property type="entry name" value="Polysacc_deac_1"/>
    <property type="match status" value="1"/>
</dbReference>
<dbReference type="EMBL" id="CP126084">
    <property type="protein sequence ID" value="WHX47613.1"/>
    <property type="molecule type" value="Genomic_DNA"/>
</dbReference>
<accession>A0AA95I9A4</accession>
<organism evidence="4 5">
    <name type="scientific">Paenibacillus woosongensis</name>
    <dbReference type="NCBI Taxonomy" id="307580"/>
    <lineage>
        <taxon>Bacteria</taxon>
        <taxon>Bacillati</taxon>
        <taxon>Bacillota</taxon>
        <taxon>Bacilli</taxon>
        <taxon>Bacillales</taxon>
        <taxon>Paenibacillaceae</taxon>
        <taxon>Paenibacillus</taxon>
    </lineage>
</organism>
<dbReference type="EC" id="3.-.-.-" evidence="4"/>
<feature type="domain" description="NodB homology" evidence="3">
    <location>
        <begin position="54"/>
        <end position="236"/>
    </location>
</feature>
<dbReference type="PROSITE" id="PS51677">
    <property type="entry name" value="NODB"/>
    <property type="match status" value="1"/>
</dbReference>
<name>A0AA95I9A4_9BACL</name>
<dbReference type="PANTHER" id="PTHR10587">
    <property type="entry name" value="GLYCOSYL TRANSFERASE-RELATED"/>
    <property type="match status" value="1"/>
</dbReference>
<dbReference type="Gene3D" id="3.20.20.370">
    <property type="entry name" value="Glycoside hydrolase/deacetylase"/>
    <property type="match status" value="1"/>
</dbReference>
<evidence type="ECO:0000313" key="4">
    <source>
        <dbReference type="EMBL" id="WHX47613.1"/>
    </source>
</evidence>
<dbReference type="InterPro" id="IPR050248">
    <property type="entry name" value="Polysacc_deacetylase_ArnD"/>
</dbReference>
<evidence type="ECO:0000313" key="5">
    <source>
        <dbReference type="Proteomes" id="UP001177943"/>
    </source>
</evidence>
<evidence type="ECO:0000256" key="1">
    <source>
        <dbReference type="ARBA" id="ARBA00022723"/>
    </source>
</evidence>
<dbReference type="GO" id="GO:0046872">
    <property type="term" value="F:metal ion binding"/>
    <property type="evidence" value="ECO:0007669"/>
    <property type="project" value="UniProtKB-KW"/>
</dbReference>
<proteinExistence type="predicted"/>
<protein>
    <submittedName>
        <fullName evidence="4">Polysaccharide deacetylase family protein</fullName>
        <ecNumber evidence="4">3.-.-.-</ecNumber>
    </submittedName>
</protein>
<dbReference type="KEGG" id="pwn:QNH46_15805"/>
<gene>
    <name evidence="4" type="ORF">QNH46_15805</name>
</gene>
<dbReference type="Proteomes" id="UP001177943">
    <property type="component" value="Chromosome"/>
</dbReference>
<dbReference type="GO" id="GO:0016810">
    <property type="term" value="F:hydrolase activity, acting on carbon-nitrogen (but not peptide) bonds"/>
    <property type="evidence" value="ECO:0007669"/>
    <property type="project" value="InterPro"/>
</dbReference>
<dbReference type="PANTHER" id="PTHR10587:SF133">
    <property type="entry name" value="CHITIN DEACETYLASE 1-RELATED"/>
    <property type="match status" value="1"/>
</dbReference>
<reference evidence="4" key="1">
    <citation type="submission" date="2023-05" db="EMBL/GenBank/DDBJ databases">
        <title>Comparative genomics of Bacillaceae isolates and their secondary metabolite potential.</title>
        <authorList>
            <person name="Song L."/>
            <person name="Nielsen L.J."/>
            <person name="Mohite O."/>
            <person name="Xu X."/>
            <person name="Weber T."/>
            <person name="Kovacs A.T."/>
        </authorList>
    </citation>
    <scope>NUCLEOTIDE SEQUENCE</scope>
    <source>
        <strain evidence="4">B2_4</strain>
    </source>
</reference>
<dbReference type="RefSeq" id="WP_283925144.1">
    <property type="nucleotide sequence ID" value="NZ_CP126084.1"/>
</dbReference>
<dbReference type="CDD" id="cd10917">
    <property type="entry name" value="CE4_NodB_like_6s_7s"/>
    <property type="match status" value="1"/>
</dbReference>